<dbReference type="SUPFAM" id="SSF52540">
    <property type="entry name" value="P-loop containing nucleoside triphosphate hydrolases"/>
    <property type="match status" value="1"/>
</dbReference>
<reference evidence="2" key="1">
    <citation type="journal article" date="2019" name="Int. J. Syst. Evol. Microbiol.">
        <title>The Global Catalogue of Microorganisms (GCM) 10K type strain sequencing project: providing services to taxonomists for standard genome sequencing and annotation.</title>
        <authorList>
            <consortium name="The Broad Institute Genomics Platform"/>
            <consortium name="The Broad Institute Genome Sequencing Center for Infectious Disease"/>
            <person name="Wu L."/>
            <person name="Ma J."/>
        </authorList>
    </citation>
    <scope>NUCLEOTIDE SEQUENCE [LARGE SCALE GENOMIC DNA]</scope>
    <source>
        <strain evidence="2">ZS-35-S2</strain>
    </source>
</reference>
<gene>
    <name evidence="1" type="ORF">ACFP2T_17485</name>
</gene>
<sequence length="258" mass="29188">MTSYMRSDLEVAGYVAGYLLDTRPSETCIEAVLDVAPDFVALFRFGRILPLDERMPYVVQTNYRPDAEALDPYAAVTGRVLYLVHDPRSLISEALIVRGVPVEERSRTAIKLIGRLDASDARGKGWQNHVQEWTSPDRVRTRFRGLADLRVIRVEDLQRDPAAVLREVVDFLGLPEPVDDARTQRAARDWTPDKVRESNLMTFPPGISDFRDEPPPVVVPDALPTFEEIGEEVEAAYQQKLRDNAEFAALVRQFGYES</sequence>
<accession>A0ABW1KAG2</accession>
<proteinExistence type="predicted"/>
<dbReference type="Gene3D" id="3.40.50.300">
    <property type="entry name" value="P-loop containing nucleotide triphosphate hydrolases"/>
    <property type="match status" value="1"/>
</dbReference>
<comment type="caution">
    <text evidence="1">The sequence shown here is derived from an EMBL/GenBank/DDBJ whole genome shotgun (WGS) entry which is preliminary data.</text>
</comment>
<evidence type="ECO:0000313" key="1">
    <source>
        <dbReference type="EMBL" id="MFC6017998.1"/>
    </source>
</evidence>
<name>A0ABW1KAG2_9ACTN</name>
<dbReference type="InterPro" id="IPR027417">
    <property type="entry name" value="P-loop_NTPase"/>
</dbReference>
<dbReference type="RefSeq" id="WP_377422717.1">
    <property type="nucleotide sequence ID" value="NZ_JBHSPR010000010.1"/>
</dbReference>
<evidence type="ECO:0000313" key="2">
    <source>
        <dbReference type="Proteomes" id="UP001596203"/>
    </source>
</evidence>
<dbReference type="Proteomes" id="UP001596203">
    <property type="component" value="Unassembled WGS sequence"/>
</dbReference>
<protein>
    <recommendedName>
        <fullName evidence="3">Sulfotransferase domain-containing protein</fullName>
    </recommendedName>
</protein>
<dbReference type="EMBL" id="JBHSPR010000010">
    <property type="protein sequence ID" value="MFC6017998.1"/>
    <property type="molecule type" value="Genomic_DNA"/>
</dbReference>
<organism evidence="1 2">
    <name type="scientific">Plantactinospora solaniradicis</name>
    <dbReference type="NCBI Taxonomy" id="1723736"/>
    <lineage>
        <taxon>Bacteria</taxon>
        <taxon>Bacillati</taxon>
        <taxon>Actinomycetota</taxon>
        <taxon>Actinomycetes</taxon>
        <taxon>Micromonosporales</taxon>
        <taxon>Micromonosporaceae</taxon>
        <taxon>Plantactinospora</taxon>
    </lineage>
</organism>
<keyword evidence="2" id="KW-1185">Reference proteome</keyword>
<dbReference type="Gene3D" id="1.25.40.460">
    <property type="match status" value="1"/>
</dbReference>
<evidence type="ECO:0008006" key="3">
    <source>
        <dbReference type="Google" id="ProtNLM"/>
    </source>
</evidence>